<organism evidence="1 2">
    <name type="scientific">Flavobacterium dankookense</name>
    <dbReference type="NCBI Taxonomy" id="706186"/>
    <lineage>
        <taxon>Bacteria</taxon>
        <taxon>Pseudomonadati</taxon>
        <taxon>Bacteroidota</taxon>
        <taxon>Flavobacteriia</taxon>
        <taxon>Flavobacteriales</taxon>
        <taxon>Flavobacteriaceae</taxon>
        <taxon>Flavobacterium</taxon>
    </lineage>
</organism>
<comment type="caution">
    <text evidence="1">The sequence shown here is derived from an EMBL/GenBank/DDBJ whole genome shotgun (WGS) entry which is preliminary data.</text>
</comment>
<gene>
    <name evidence="1" type="ORF">BC748_0611</name>
</gene>
<name>A0A4R6QDT2_9FLAO</name>
<evidence type="ECO:0008006" key="3">
    <source>
        <dbReference type="Google" id="ProtNLM"/>
    </source>
</evidence>
<reference evidence="1 2" key="1">
    <citation type="submission" date="2019-03" db="EMBL/GenBank/DDBJ databases">
        <title>Genomic Encyclopedia of Archaeal and Bacterial Type Strains, Phase II (KMG-II): from individual species to whole genera.</title>
        <authorList>
            <person name="Goeker M."/>
        </authorList>
    </citation>
    <scope>NUCLEOTIDE SEQUENCE [LARGE SCALE GENOMIC DNA]</scope>
    <source>
        <strain evidence="1 2">DSM 25687</strain>
    </source>
</reference>
<proteinExistence type="predicted"/>
<dbReference type="AlphaFoldDB" id="A0A4R6QDT2"/>
<dbReference type="Gene3D" id="3.40.50.2000">
    <property type="entry name" value="Glycogen Phosphorylase B"/>
    <property type="match status" value="1"/>
</dbReference>
<evidence type="ECO:0000313" key="1">
    <source>
        <dbReference type="EMBL" id="TDP61004.1"/>
    </source>
</evidence>
<sequence length="379" mass="44096">MLFLFKFMLKKPIHIISFDNPFPPDFGGVIDVFFKVKALHEIGFTIYLHCFYQDRNVVSDELKAITQRVFLYKKNRNPFFLFSKFPFPVVCRFRDELTRNIATIDAPILFEGLHTTMILQKTNLANKKFLRLHNIESNFYAGMSKNETNYFKKIAYHFASKKFIEYQKTIPNFDHTFSLSCFENDIVKSMTDSVSYIPVFHGNSIKNIDGFGKYALYHGDLRLADNKKAAKFLIKVFKNIPDYQLIIASSNGKKLVEKKSKNQSNVTFFELQNDAQLNNLFLNAHINVMLSFQKSGTKLKVINALFKSRFCLINHNMVDDEQVLNLCELANSKEEFISKINQLKLKSFQESERRNLVLESVLSDIDNAKKIEKIIGYEI</sequence>
<keyword evidence="2" id="KW-1185">Reference proteome</keyword>
<dbReference type="EMBL" id="SNXR01000011">
    <property type="protein sequence ID" value="TDP61004.1"/>
    <property type="molecule type" value="Genomic_DNA"/>
</dbReference>
<dbReference type="SUPFAM" id="SSF53756">
    <property type="entry name" value="UDP-Glycosyltransferase/glycogen phosphorylase"/>
    <property type="match status" value="1"/>
</dbReference>
<protein>
    <recommendedName>
        <fullName evidence="3">Glycosyltransferase involved in cell wall biosynthesis</fullName>
    </recommendedName>
</protein>
<evidence type="ECO:0000313" key="2">
    <source>
        <dbReference type="Proteomes" id="UP000295260"/>
    </source>
</evidence>
<accession>A0A4R6QDT2</accession>
<dbReference type="Proteomes" id="UP000295260">
    <property type="component" value="Unassembled WGS sequence"/>
</dbReference>